<dbReference type="GO" id="GO:0003677">
    <property type="term" value="F:DNA binding"/>
    <property type="evidence" value="ECO:0007669"/>
    <property type="project" value="UniProtKB-KW"/>
</dbReference>
<dbReference type="CDD" id="cd04517">
    <property type="entry name" value="TLF"/>
    <property type="match status" value="1"/>
</dbReference>
<evidence type="ECO:0000256" key="2">
    <source>
        <dbReference type="ARBA" id="ARBA00004496"/>
    </source>
</evidence>
<dbReference type="PANTHER" id="PTHR10126">
    <property type="entry name" value="TATA-BOX BINDING PROTEIN"/>
    <property type="match status" value="1"/>
</dbReference>
<comment type="subcellular location">
    <subcellularLocation>
        <location evidence="2">Cytoplasm</location>
    </subcellularLocation>
    <subcellularLocation>
        <location evidence="1">Nucleus</location>
    </subcellularLocation>
</comment>
<comment type="caution">
    <text evidence="12">The sequence shown here is derived from an EMBL/GenBank/DDBJ whole genome shotgun (WGS) entry which is preliminary data.</text>
</comment>
<gene>
    <name evidence="12" type="ORF">KQX54_008491</name>
</gene>
<evidence type="ECO:0000313" key="12">
    <source>
        <dbReference type="EMBL" id="KAH0563986.1"/>
    </source>
</evidence>
<evidence type="ECO:0000256" key="5">
    <source>
        <dbReference type="ARBA" id="ARBA00023015"/>
    </source>
</evidence>
<dbReference type="FunFam" id="3.30.310.10:FF:000009">
    <property type="entry name" value="TatA box-binding protein-like protein 1"/>
    <property type="match status" value="1"/>
</dbReference>
<keyword evidence="13" id="KW-1185">Reference proteome</keyword>
<feature type="region of interest" description="Disordered" evidence="11">
    <location>
        <begin position="36"/>
        <end position="56"/>
    </location>
</feature>
<dbReference type="Pfam" id="PF00352">
    <property type="entry name" value="TBP"/>
    <property type="match status" value="2"/>
</dbReference>
<keyword evidence="6" id="KW-0238">DNA-binding</keyword>
<evidence type="ECO:0000256" key="8">
    <source>
        <dbReference type="ARBA" id="ARBA00023242"/>
    </source>
</evidence>
<dbReference type="Proteomes" id="UP000826195">
    <property type="component" value="Unassembled WGS sequence"/>
</dbReference>
<feature type="compositionally biased region" description="Acidic residues" evidence="11">
    <location>
        <begin position="280"/>
        <end position="295"/>
    </location>
</feature>
<dbReference type="Gene3D" id="3.30.310.10">
    <property type="entry name" value="TATA-Binding Protein"/>
    <property type="match status" value="2"/>
</dbReference>
<name>A0AAV7ILZ8_COTGL</name>
<dbReference type="InterPro" id="IPR015445">
    <property type="entry name" value="TBP-like"/>
</dbReference>
<evidence type="ECO:0000256" key="6">
    <source>
        <dbReference type="ARBA" id="ARBA00023125"/>
    </source>
</evidence>
<evidence type="ECO:0000313" key="13">
    <source>
        <dbReference type="Proteomes" id="UP000826195"/>
    </source>
</evidence>
<dbReference type="FunFam" id="3.30.310.10:FF:000005">
    <property type="entry name" value="TATA box-binding protein-like 1"/>
    <property type="match status" value="1"/>
</dbReference>
<keyword evidence="8" id="KW-0539">Nucleus</keyword>
<dbReference type="GO" id="GO:0005634">
    <property type="term" value="C:nucleus"/>
    <property type="evidence" value="ECO:0007669"/>
    <property type="project" value="UniProtKB-SubCell"/>
</dbReference>
<dbReference type="GO" id="GO:0005737">
    <property type="term" value="C:cytoplasm"/>
    <property type="evidence" value="ECO:0007669"/>
    <property type="project" value="UniProtKB-SubCell"/>
</dbReference>
<dbReference type="PRINTS" id="PR00686">
    <property type="entry name" value="TIFACTORIID"/>
</dbReference>
<dbReference type="InterPro" id="IPR000814">
    <property type="entry name" value="TBP"/>
</dbReference>
<evidence type="ECO:0000256" key="7">
    <source>
        <dbReference type="ARBA" id="ARBA00023163"/>
    </source>
</evidence>
<sequence length="295" mass="33157">MLQEHSIMATAVQQNGMQPLTNGNINVENHEALDDKNDTRNNAEENNPYNHQPDIPIPMEEPEAQPEIDILIRNVVCSFSVRCHLNLREIALNGSNVEYRKENGMITMKLRRPYTTASIWSSGKVTCTGAETEHEAKVAARRIARSLQKLGFKVRFNNFRVVNVLGTCLMPWAIKITNFSQRHKENADYEPELHPGVTYKLKDPKATLKIFSTGSVTITAPNVAAVGAAIEQIFPLVYEFRKKRSPEDEQALAAKKLKNAARYRRDLIEDQDLLPAVIGSDDEEEMPIESDASGD</sequence>
<evidence type="ECO:0000256" key="1">
    <source>
        <dbReference type="ARBA" id="ARBA00004123"/>
    </source>
</evidence>
<comment type="similarity">
    <text evidence="3">Belongs to the TBP family.</text>
</comment>
<protein>
    <recommendedName>
        <fullName evidence="9">TATA box-binding protein-like 1</fullName>
    </recommendedName>
    <alternativeName>
        <fullName evidence="10">TBP-like factor</fullName>
    </alternativeName>
</protein>
<dbReference type="AlphaFoldDB" id="A0AAV7ILZ8"/>
<evidence type="ECO:0000256" key="10">
    <source>
        <dbReference type="ARBA" id="ARBA00033173"/>
    </source>
</evidence>
<proteinExistence type="inferred from homology"/>
<dbReference type="SUPFAM" id="SSF55945">
    <property type="entry name" value="TATA-box binding protein-like"/>
    <property type="match status" value="2"/>
</dbReference>
<dbReference type="GO" id="GO:0006352">
    <property type="term" value="P:DNA-templated transcription initiation"/>
    <property type="evidence" value="ECO:0007669"/>
    <property type="project" value="InterPro"/>
</dbReference>
<keyword evidence="4" id="KW-0963">Cytoplasm</keyword>
<evidence type="ECO:0000256" key="9">
    <source>
        <dbReference type="ARBA" id="ARBA00023474"/>
    </source>
</evidence>
<reference evidence="12 13" key="1">
    <citation type="journal article" date="2021" name="J. Hered.">
        <title>A chromosome-level genome assembly of the parasitoid wasp, Cotesia glomerata (Hymenoptera: Braconidae).</title>
        <authorList>
            <person name="Pinto B.J."/>
            <person name="Weis J.J."/>
            <person name="Gamble T."/>
            <person name="Ode P.J."/>
            <person name="Paul R."/>
            <person name="Zaspel J.M."/>
        </authorList>
    </citation>
    <scope>NUCLEOTIDE SEQUENCE [LARGE SCALE GENOMIC DNA]</scope>
    <source>
        <strain evidence="12">CgM1</strain>
    </source>
</reference>
<accession>A0AAV7ILZ8</accession>
<keyword evidence="5" id="KW-0805">Transcription regulation</keyword>
<keyword evidence="7" id="KW-0804">Transcription</keyword>
<evidence type="ECO:0000256" key="11">
    <source>
        <dbReference type="SAM" id="MobiDB-lite"/>
    </source>
</evidence>
<evidence type="ECO:0000256" key="3">
    <source>
        <dbReference type="ARBA" id="ARBA00005560"/>
    </source>
</evidence>
<dbReference type="InterPro" id="IPR012295">
    <property type="entry name" value="TBP_dom_sf"/>
</dbReference>
<evidence type="ECO:0000256" key="4">
    <source>
        <dbReference type="ARBA" id="ARBA00022490"/>
    </source>
</evidence>
<organism evidence="12 13">
    <name type="scientific">Cotesia glomerata</name>
    <name type="common">Lepidopteran parasitic wasp</name>
    <name type="synonym">Apanteles glomeratus</name>
    <dbReference type="NCBI Taxonomy" id="32391"/>
    <lineage>
        <taxon>Eukaryota</taxon>
        <taxon>Metazoa</taxon>
        <taxon>Ecdysozoa</taxon>
        <taxon>Arthropoda</taxon>
        <taxon>Hexapoda</taxon>
        <taxon>Insecta</taxon>
        <taxon>Pterygota</taxon>
        <taxon>Neoptera</taxon>
        <taxon>Endopterygota</taxon>
        <taxon>Hymenoptera</taxon>
        <taxon>Apocrita</taxon>
        <taxon>Ichneumonoidea</taxon>
        <taxon>Braconidae</taxon>
        <taxon>Microgastrinae</taxon>
        <taxon>Cotesia</taxon>
    </lineage>
</organism>
<dbReference type="EMBL" id="JAHXZJ010000002">
    <property type="protein sequence ID" value="KAH0563986.1"/>
    <property type="molecule type" value="Genomic_DNA"/>
</dbReference>
<feature type="region of interest" description="Disordered" evidence="11">
    <location>
        <begin position="275"/>
        <end position="295"/>
    </location>
</feature>